<name>A0A1X6Z3L3_9RHOB</name>
<keyword evidence="4" id="KW-1185">Reference proteome</keyword>
<feature type="compositionally biased region" description="Acidic residues" evidence="1">
    <location>
        <begin position="175"/>
        <end position="186"/>
    </location>
</feature>
<feature type="region of interest" description="Disordered" evidence="1">
    <location>
        <begin position="30"/>
        <end position="277"/>
    </location>
</feature>
<feature type="compositionally biased region" description="Low complexity" evidence="1">
    <location>
        <begin position="146"/>
        <end position="156"/>
    </location>
</feature>
<feature type="compositionally biased region" description="Basic and acidic residues" evidence="1">
    <location>
        <begin position="196"/>
        <end position="218"/>
    </location>
</feature>
<sequence length="379" mass="40805">MRLTCPNCGAQYEVPDAVIPAAGRDVQCSNCGDTWFQGPPSTSDDGQAAARPTDAAAPPAPRVSPRRPRSDNAPGVGTTGTAAATAPEATSEPDPLPETGAETDTESGLTGDGTRFEGADPYGAEPTDTARPERDEEPGSEPMSWPAPQDEAAEATTPPPEPLPRTEPAGRPQDWADEDAEDDENDLGPAPMSGARRRELDPSVRDVLREEAEHEAKVRARAGSGLESQPELGLSDPESETDRREREARARMARLRGKPAPAQDSGDDAAHAASRRDLLPDIEEINSSLRSRNRRVEDEAEYEDEDPAVRRNFRRAFTLPIFVAAIGALLYINAPRIAAQIPQTAPILRSYVGGVDQGRIWLDANVRELIAWIETRTAS</sequence>
<feature type="compositionally biased region" description="Low complexity" evidence="1">
    <location>
        <begin position="48"/>
        <end position="57"/>
    </location>
</feature>
<feature type="compositionally biased region" description="Basic and acidic residues" evidence="1">
    <location>
        <begin position="268"/>
        <end position="277"/>
    </location>
</feature>
<evidence type="ECO:0000256" key="1">
    <source>
        <dbReference type="SAM" id="MobiDB-lite"/>
    </source>
</evidence>
<dbReference type="Proteomes" id="UP000193963">
    <property type="component" value="Unassembled WGS sequence"/>
</dbReference>
<proteinExistence type="predicted"/>
<reference evidence="4" key="1">
    <citation type="submission" date="2017-03" db="EMBL/GenBank/DDBJ databases">
        <authorList>
            <person name="Rodrigo-Torres L."/>
            <person name="Arahal R.D."/>
            <person name="Lucena T."/>
        </authorList>
    </citation>
    <scope>NUCLEOTIDE SEQUENCE [LARGE SCALE GENOMIC DNA]</scope>
    <source>
        <strain evidence="4">CECT 7751</strain>
    </source>
</reference>
<feature type="domain" description="Zinc finger/thioredoxin putative" evidence="2">
    <location>
        <begin position="1"/>
        <end position="36"/>
    </location>
</feature>
<dbReference type="InterPro" id="IPR011723">
    <property type="entry name" value="Znf/thioredoxin_put"/>
</dbReference>
<dbReference type="AlphaFoldDB" id="A0A1X6Z3L3"/>
<evidence type="ECO:0000259" key="2">
    <source>
        <dbReference type="Pfam" id="PF13717"/>
    </source>
</evidence>
<dbReference type="NCBIfam" id="TIGR02098">
    <property type="entry name" value="MJ0042_CXXC"/>
    <property type="match status" value="1"/>
</dbReference>
<protein>
    <recommendedName>
        <fullName evidence="2">Zinc finger/thioredoxin putative domain-containing protein</fullName>
    </recommendedName>
</protein>
<organism evidence="3 4">
    <name type="scientific">Pseudooceanicola marinus</name>
    <dbReference type="NCBI Taxonomy" id="396013"/>
    <lineage>
        <taxon>Bacteria</taxon>
        <taxon>Pseudomonadati</taxon>
        <taxon>Pseudomonadota</taxon>
        <taxon>Alphaproteobacteria</taxon>
        <taxon>Rhodobacterales</taxon>
        <taxon>Paracoccaceae</taxon>
        <taxon>Pseudooceanicola</taxon>
    </lineage>
</organism>
<feature type="compositionally biased region" description="Basic and acidic residues" evidence="1">
    <location>
        <begin position="240"/>
        <end position="250"/>
    </location>
</feature>
<dbReference type="OrthoDB" id="7159357at2"/>
<gene>
    <name evidence="3" type="ORF">PSM7751_01769</name>
</gene>
<evidence type="ECO:0000313" key="4">
    <source>
        <dbReference type="Proteomes" id="UP000193963"/>
    </source>
</evidence>
<dbReference type="Pfam" id="PF13717">
    <property type="entry name" value="Zn_ribbon_4"/>
    <property type="match status" value="1"/>
</dbReference>
<evidence type="ECO:0000313" key="3">
    <source>
        <dbReference type="EMBL" id="SLN39152.1"/>
    </source>
</evidence>
<accession>A0A1X6Z3L3</accession>
<dbReference type="RefSeq" id="WP_159457053.1">
    <property type="nucleotide sequence ID" value="NZ_FWFN01000003.1"/>
</dbReference>
<dbReference type="EMBL" id="FWFN01000003">
    <property type="protein sequence ID" value="SLN39152.1"/>
    <property type="molecule type" value="Genomic_DNA"/>
</dbReference>
<feature type="compositionally biased region" description="Low complexity" evidence="1">
    <location>
        <begin position="73"/>
        <end position="90"/>
    </location>
</feature>